<dbReference type="Proteomes" id="UP000655225">
    <property type="component" value="Unassembled WGS sequence"/>
</dbReference>
<sequence length="112" mass="12375">MTCWNGTLVVLVLVLSARKVEEDQLFGIVKGVKKMSGDAKLAGSYILFPVSCAKKSLSLLKERLKTITMEHCSFEIPSSQGPLSRIRAIDRKSTAKDGILRDLYRLDSVESS</sequence>
<evidence type="ECO:0000313" key="3">
    <source>
        <dbReference type="Proteomes" id="UP000655225"/>
    </source>
</evidence>
<accession>A0A834YE22</accession>
<evidence type="ECO:0000313" key="2">
    <source>
        <dbReference type="EMBL" id="KAF8379968.1"/>
    </source>
</evidence>
<feature type="signal peptide" evidence="1">
    <location>
        <begin position="1"/>
        <end position="22"/>
    </location>
</feature>
<proteinExistence type="predicted"/>
<evidence type="ECO:0000256" key="1">
    <source>
        <dbReference type="SAM" id="SignalP"/>
    </source>
</evidence>
<comment type="caution">
    <text evidence="2">The sequence shown here is derived from an EMBL/GenBank/DDBJ whole genome shotgun (WGS) entry which is preliminary data.</text>
</comment>
<gene>
    <name evidence="2" type="ORF">HHK36_027434</name>
</gene>
<name>A0A834YE22_TETSI</name>
<organism evidence="2 3">
    <name type="scientific">Tetracentron sinense</name>
    <name type="common">Spur-leaf</name>
    <dbReference type="NCBI Taxonomy" id="13715"/>
    <lineage>
        <taxon>Eukaryota</taxon>
        <taxon>Viridiplantae</taxon>
        <taxon>Streptophyta</taxon>
        <taxon>Embryophyta</taxon>
        <taxon>Tracheophyta</taxon>
        <taxon>Spermatophyta</taxon>
        <taxon>Magnoliopsida</taxon>
        <taxon>Trochodendrales</taxon>
        <taxon>Trochodendraceae</taxon>
        <taxon>Tetracentron</taxon>
    </lineage>
</organism>
<keyword evidence="3" id="KW-1185">Reference proteome</keyword>
<dbReference type="AlphaFoldDB" id="A0A834YE22"/>
<dbReference type="EMBL" id="JABCRI010000021">
    <property type="protein sequence ID" value="KAF8379968.1"/>
    <property type="molecule type" value="Genomic_DNA"/>
</dbReference>
<protein>
    <submittedName>
        <fullName evidence="2">Uncharacterized protein</fullName>
    </submittedName>
</protein>
<reference evidence="2 3" key="1">
    <citation type="submission" date="2020-04" db="EMBL/GenBank/DDBJ databases">
        <title>Plant Genome Project.</title>
        <authorList>
            <person name="Zhang R.-G."/>
        </authorList>
    </citation>
    <scope>NUCLEOTIDE SEQUENCE [LARGE SCALE GENOMIC DNA]</scope>
    <source>
        <strain evidence="2">YNK0</strain>
        <tissue evidence="2">Leaf</tissue>
    </source>
</reference>
<feature type="chain" id="PRO_5033062440" evidence="1">
    <location>
        <begin position="23"/>
        <end position="112"/>
    </location>
</feature>
<keyword evidence="1" id="KW-0732">Signal</keyword>